<dbReference type="PIRSF" id="PIRSF006170">
    <property type="entry name" value="YfgM"/>
    <property type="match status" value="1"/>
</dbReference>
<evidence type="ECO:0000256" key="4">
    <source>
        <dbReference type="ARBA" id="ARBA00022989"/>
    </source>
</evidence>
<gene>
    <name evidence="11" type="ORF">EOE67_01010</name>
</gene>
<dbReference type="RefSeq" id="WP_127697198.1">
    <property type="nucleotide sequence ID" value="NZ_SACS01000001.1"/>
</dbReference>
<proteinExistence type="inferred from homology"/>
<dbReference type="EMBL" id="SACS01000001">
    <property type="protein sequence ID" value="RVU41809.1"/>
    <property type="molecule type" value="Genomic_DNA"/>
</dbReference>
<evidence type="ECO:0000256" key="8">
    <source>
        <dbReference type="ARBA" id="ARBA00024235"/>
    </source>
</evidence>
<accession>A0A437R4V9</accession>
<dbReference type="PANTHER" id="PTHR38035">
    <property type="entry name" value="UPF0070 PROTEIN YFGM"/>
    <property type="match status" value="1"/>
</dbReference>
<dbReference type="AlphaFoldDB" id="A0A437R4V9"/>
<reference evidence="11 12" key="1">
    <citation type="submission" date="2019-01" db="EMBL/GenBank/DDBJ databases">
        <authorList>
            <person name="Chen W.-M."/>
        </authorList>
    </citation>
    <scope>NUCLEOTIDE SEQUENCE [LARGE SCALE GENOMIC DNA]</scope>
    <source>
        <strain evidence="11 12">KYPC3</strain>
    </source>
</reference>
<dbReference type="Proteomes" id="UP000283077">
    <property type="component" value="Unassembled WGS sequence"/>
</dbReference>
<evidence type="ECO:0000256" key="1">
    <source>
        <dbReference type="ARBA" id="ARBA00004401"/>
    </source>
</evidence>
<comment type="caution">
    <text evidence="11">The sequence shown here is derived from an EMBL/GenBank/DDBJ whole genome shotgun (WGS) entry which is preliminary data.</text>
</comment>
<protein>
    <recommendedName>
        <fullName evidence="8">Ancillary SecYEG translocon subunit</fullName>
    </recommendedName>
</protein>
<feature type="domain" description="Ancillary SecYEG translocon subunit/Cell division coordinator CpoB TPR" evidence="10">
    <location>
        <begin position="15"/>
        <end position="208"/>
    </location>
</feature>
<evidence type="ECO:0000313" key="11">
    <source>
        <dbReference type="EMBL" id="RVU41809.1"/>
    </source>
</evidence>
<feature type="transmembrane region" description="Helical" evidence="9">
    <location>
        <begin position="21"/>
        <end position="39"/>
    </location>
</feature>
<evidence type="ECO:0000256" key="2">
    <source>
        <dbReference type="ARBA" id="ARBA00022475"/>
    </source>
</evidence>
<evidence type="ECO:0000313" key="12">
    <source>
        <dbReference type="Proteomes" id="UP000283077"/>
    </source>
</evidence>
<keyword evidence="3 9" id="KW-0812">Transmembrane</keyword>
<evidence type="ECO:0000256" key="5">
    <source>
        <dbReference type="ARBA" id="ARBA00023136"/>
    </source>
</evidence>
<dbReference type="Gene3D" id="1.25.40.10">
    <property type="entry name" value="Tetratricopeptide repeat domain"/>
    <property type="match status" value="1"/>
</dbReference>
<sequence>MEIYNTEEQQVEAIKRFWKQNGVSIIAGVVIGLAGLYGFRYYQSQQVASIEGQSSQYAALIEKVGAEGTDKPAWLIEAQTFIEANPGSSYAVLTALLAAKEAVLAKDYGVAEKQLSWVVANTKTPEIIAVATLRLARVQTEQGNFDAALSTLNATLPTSFTAQQQELKGDVLLKSGDEAKAKAAYQAALAAVEDGKNPLLQVKLNELAHVAS</sequence>
<evidence type="ECO:0000259" key="10">
    <source>
        <dbReference type="Pfam" id="PF09976"/>
    </source>
</evidence>
<name>A0A437R4V9_9GAMM</name>
<evidence type="ECO:0000256" key="3">
    <source>
        <dbReference type="ARBA" id="ARBA00022692"/>
    </source>
</evidence>
<keyword evidence="5 9" id="KW-0472">Membrane</keyword>
<dbReference type="OrthoDB" id="9789675at2"/>
<evidence type="ECO:0000256" key="9">
    <source>
        <dbReference type="SAM" id="Phobius"/>
    </source>
</evidence>
<comment type="subcellular location">
    <subcellularLocation>
        <location evidence="1">Cell membrane</location>
        <topology evidence="1">Single-pass type II membrane protein</topology>
    </subcellularLocation>
</comment>
<keyword evidence="12" id="KW-1185">Reference proteome</keyword>
<dbReference type="InterPro" id="IPR011990">
    <property type="entry name" value="TPR-like_helical_dom_sf"/>
</dbReference>
<dbReference type="PANTHER" id="PTHR38035:SF1">
    <property type="entry name" value="ANCILLARY SECYEG TRANSLOCON SUBUNIT"/>
    <property type="match status" value="1"/>
</dbReference>
<keyword evidence="6" id="KW-0143">Chaperone</keyword>
<evidence type="ECO:0000256" key="7">
    <source>
        <dbReference type="ARBA" id="ARBA00024197"/>
    </source>
</evidence>
<dbReference type="InterPro" id="IPR026039">
    <property type="entry name" value="YfgM"/>
</dbReference>
<dbReference type="Pfam" id="PF09976">
    <property type="entry name" value="TPR_21"/>
    <property type="match status" value="1"/>
</dbReference>
<dbReference type="GO" id="GO:0005886">
    <property type="term" value="C:plasma membrane"/>
    <property type="evidence" value="ECO:0007669"/>
    <property type="project" value="UniProtKB-SubCell"/>
</dbReference>
<dbReference type="SUPFAM" id="SSF48452">
    <property type="entry name" value="TPR-like"/>
    <property type="match status" value="1"/>
</dbReference>
<keyword evidence="4 9" id="KW-1133">Transmembrane helix</keyword>
<organism evidence="11 12">
    <name type="scientific">Rheinheimera riviphila</name>
    <dbReference type="NCBI Taxonomy" id="1834037"/>
    <lineage>
        <taxon>Bacteria</taxon>
        <taxon>Pseudomonadati</taxon>
        <taxon>Pseudomonadota</taxon>
        <taxon>Gammaproteobacteria</taxon>
        <taxon>Chromatiales</taxon>
        <taxon>Chromatiaceae</taxon>
        <taxon>Rheinheimera</taxon>
    </lineage>
</organism>
<keyword evidence="2" id="KW-1003">Cell membrane</keyword>
<evidence type="ECO:0000256" key="6">
    <source>
        <dbReference type="ARBA" id="ARBA00023186"/>
    </source>
</evidence>
<dbReference type="GO" id="GO:0044877">
    <property type="term" value="F:protein-containing complex binding"/>
    <property type="evidence" value="ECO:0007669"/>
    <property type="project" value="InterPro"/>
</dbReference>
<comment type="similarity">
    <text evidence="7">Belongs to the YfgM family.</text>
</comment>
<dbReference type="InterPro" id="IPR018704">
    <property type="entry name" value="SecYEG/CpoB_TPR"/>
</dbReference>